<sequence>MAPPSPLLNWIFQSIFLRIVKFVSIGLCKSKWEKRKTSFSGNYEYIDVNMNENRYIIEVNLAREFDIRPAACYTSLLEIFLSIFVGKVKELKQVELVADKYATRNSFTALSNAESTALPNVRIFPRHGLVPSRIVFFAAIGEKALQMINPALRNGCTEATRAMAEI</sequence>
<feature type="signal peptide" evidence="1">
    <location>
        <begin position="1"/>
        <end position="22"/>
    </location>
</feature>
<organism evidence="2 3">
    <name type="scientific">Datura stramonium</name>
    <name type="common">Jimsonweed</name>
    <name type="synonym">Common thornapple</name>
    <dbReference type="NCBI Taxonomy" id="4076"/>
    <lineage>
        <taxon>Eukaryota</taxon>
        <taxon>Viridiplantae</taxon>
        <taxon>Streptophyta</taxon>
        <taxon>Embryophyta</taxon>
        <taxon>Tracheophyta</taxon>
        <taxon>Spermatophyta</taxon>
        <taxon>Magnoliopsida</taxon>
        <taxon>eudicotyledons</taxon>
        <taxon>Gunneridae</taxon>
        <taxon>Pentapetalae</taxon>
        <taxon>asterids</taxon>
        <taxon>lamiids</taxon>
        <taxon>Solanales</taxon>
        <taxon>Solanaceae</taxon>
        <taxon>Solanoideae</taxon>
        <taxon>Datureae</taxon>
        <taxon>Datura</taxon>
    </lineage>
</organism>
<feature type="chain" id="PRO_5047017216" evidence="1">
    <location>
        <begin position="23"/>
        <end position="166"/>
    </location>
</feature>
<reference evidence="2 3" key="1">
    <citation type="journal article" date="2021" name="BMC Genomics">
        <title>Datura genome reveals duplications of psychoactive alkaloid biosynthetic genes and high mutation rate following tissue culture.</title>
        <authorList>
            <person name="Rajewski A."/>
            <person name="Carter-House D."/>
            <person name="Stajich J."/>
            <person name="Litt A."/>
        </authorList>
    </citation>
    <scope>NUCLEOTIDE SEQUENCE [LARGE SCALE GENOMIC DNA]</scope>
    <source>
        <strain evidence="2">AR-01</strain>
    </source>
</reference>
<dbReference type="Proteomes" id="UP000823775">
    <property type="component" value="Unassembled WGS sequence"/>
</dbReference>
<gene>
    <name evidence="2" type="ORF">HAX54_024896</name>
</gene>
<accession>A0ABS8S698</accession>
<evidence type="ECO:0000313" key="3">
    <source>
        <dbReference type="Proteomes" id="UP000823775"/>
    </source>
</evidence>
<dbReference type="EMBL" id="JACEIK010000302">
    <property type="protein sequence ID" value="MCD7454457.1"/>
    <property type="molecule type" value="Genomic_DNA"/>
</dbReference>
<proteinExistence type="predicted"/>
<name>A0ABS8S698_DATST</name>
<dbReference type="PANTHER" id="PTHR31579:SF42">
    <property type="entry name" value="DUF506 FAMILY PROTEIN (DUF506)"/>
    <property type="match status" value="1"/>
</dbReference>
<evidence type="ECO:0000256" key="1">
    <source>
        <dbReference type="SAM" id="SignalP"/>
    </source>
</evidence>
<dbReference type="InterPro" id="IPR006502">
    <property type="entry name" value="PDDEXK-like"/>
</dbReference>
<keyword evidence="1" id="KW-0732">Signal</keyword>
<comment type="caution">
    <text evidence="2">The sequence shown here is derived from an EMBL/GenBank/DDBJ whole genome shotgun (WGS) entry which is preliminary data.</text>
</comment>
<dbReference type="Pfam" id="PF04720">
    <property type="entry name" value="PDDEXK_6"/>
    <property type="match status" value="1"/>
</dbReference>
<evidence type="ECO:0000313" key="2">
    <source>
        <dbReference type="EMBL" id="MCD7454457.1"/>
    </source>
</evidence>
<keyword evidence="3" id="KW-1185">Reference proteome</keyword>
<protein>
    <submittedName>
        <fullName evidence="2">Uncharacterized protein</fullName>
    </submittedName>
</protein>
<dbReference type="PANTHER" id="PTHR31579">
    <property type="entry name" value="OS03G0796600 PROTEIN"/>
    <property type="match status" value="1"/>
</dbReference>